<keyword evidence="3" id="KW-1185">Reference proteome</keyword>
<evidence type="ECO:0000313" key="2">
    <source>
        <dbReference type="EMBL" id="KAG7341296.1"/>
    </source>
</evidence>
<reference evidence="2" key="1">
    <citation type="journal article" date="2021" name="Sci. Rep.">
        <title>Diploid genomic architecture of Nitzschia inconspicua, an elite biomass production diatom.</title>
        <authorList>
            <person name="Oliver A."/>
            <person name="Podell S."/>
            <person name="Pinowska A."/>
            <person name="Traller J.C."/>
            <person name="Smith S.R."/>
            <person name="McClure R."/>
            <person name="Beliaev A."/>
            <person name="Bohutskyi P."/>
            <person name="Hill E.A."/>
            <person name="Rabines A."/>
            <person name="Zheng H."/>
            <person name="Allen L.Z."/>
            <person name="Kuo A."/>
            <person name="Grigoriev I.V."/>
            <person name="Allen A.E."/>
            <person name="Hazlebeck D."/>
            <person name="Allen E.E."/>
        </authorList>
    </citation>
    <scope>NUCLEOTIDE SEQUENCE</scope>
    <source>
        <strain evidence="2">Hildebrandi</strain>
    </source>
</reference>
<feature type="compositionally biased region" description="Basic and acidic residues" evidence="1">
    <location>
        <begin position="24"/>
        <end position="38"/>
    </location>
</feature>
<dbReference type="OrthoDB" id="55245at2759"/>
<name>A0A9K3KDQ7_9STRA</name>
<feature type="compositionally biased region" description="Polar residues" evidence="1">
    <location>
        <begin position="130"/>
        <end position="154"/>
    </location>
</feature>
<proteinExistence type="predicted"/>
<reference evidence="2" key="2">
    <citation type="submission" date="2021-04" db="EMBL/GenBank/DDBJ databases">
        <authorList>
            <person name="Podell S."/>
        </authorList>
    </citation>
    <scope>NUCLEOTIDE SEQUENCE</scope>
    <source>
        <strain evidence="2">Hildebrandi</strain>
    </source>
</reference>
<dbReference type="Proteomes" id="UP000693970">
    <property type="component" value="Unassembled WGS sequence"/>
</dbReference>
<comment type="caution">
    <text evidence="2">The sequence shown here is derived from an EMBL/GenBank/DDBJ whole genome shotgun (WGS) entry which is preliminary data.</text>
</comment>
<sequence>MYNGLFGDLPAAKKGGVSSTAQQESKEEDGKDTIKDDSINPSTTSDKPKGGTTKTSKTTTTTTISSSNFLFAPTARKRAKISSSNDGSGGVFSAAGSNSILQTVGKAGTSMAFVPTAALKRKKPGAKSAQVESLTVKQTRPETTAFSKDVVQQQQHHDPIDTSKSALPTSSLHHEMTMTTTVLQSAEKQEVIYIHGGPTTVDKNAEPTDADYPHNSFRDNVNDNTQDDDDDDDEEEEEIADPYDPYFPNDLLQYWERQAAAEERARLEQETKDALENQRLLREQLDRERNELQQQQQQQQQHVENRPILVGQNESGLLAGLADPGMGRGRGRGRGGVSNLPAWLVEKQRKEAEAAANLGNATDS</sequence>
<feature type="compositionally biased region" description="Low complexity" evidence="1">
    <location>
        <begin position="292"/>
        <end position="301"/>
    </location>
</feature>
<feature type="region of interest" description="Disordered" evidence="1">
    <location>
        <begin position="277"/>
        <end position="338"/>
    </location>
</feature>
<evidence type="ECO:0000313" key="3">
    <source>
        <dbReference type="Proteomes" id="UP000693970"/>
    </source>
</evidence>
<feature type="compositionally biased region" description="Basic and acidic residues" evidence="1">
    <location>
        <begin position="277"/>
        <end position="291"/>
    </location>
</feature>
<organism evidence="2 3">
    <name type="scientific">Nitzschia inconspicua</name>
    <dbReference type="NCBI Taxonomy" id="303405"/>
    <lineage>
        <taxon>Eukaryota</taxon>
        <taxon>Sar</taxon>
        <taxon>Stramenopiles</taxon>
        <taxon>Ochrophyta</taxon>
        <taxon>Bacillariophyta</taxon>
        <taxon>Bacillariophyceae</taxon>
        <taxon>Bacillariophycidae</taxon>
        <taxon>Bacillariales</taxon>
        <taxon>Bacillariaceae</taxon>
        <taxon>Nitzschia</taxon>
    </lineage>
</organism>
<feature type="compositionally biased region" description="Low complexity" evidence="1">
    <location>
        <begin position="42"/>
        <end position="67"/>
    </location>
</feature>
<evidence type="ECO:0000256" key="1">
    <source>
        <dbReference type="SAM" id="MobiDB-lite"/>
    </source>
</evidence>
<feature type="region of interest" description="Disordered" evidence="1">
    <location>
        <begin position="119"/>
        <end position="175"/>
    </location>
</feature>
<protein>
    <submittedName>
        <fullName evidence="2">Uncharacterized protein</fullName>
    </submittedName>
</protein>
<feature type="region of interest" description="Disordered" evidence="1">
    <location>
        <begin position="193"/>
        <end position="255"/>
    </location>
</feature>
<dbReference type="AlphaFoldDB" id="A0A9K3KDQ7"/>
<gene>
    <name evidence="2" type="ORF">IV203_023247</name>
</gene>
<feature type="compositionally biased region" description="Polar residues" evidence="1">
    <location>
        <begin position="162"/>
        <end position="175"/>
    </location>
</feature>
<dbReference type="EMBL" id="JAGRRH010000026">
    <property type="protein sequence ID" value="KAG7341296.1"/>
    <property type="molecule type" value="Genomic_DNA"/>
</dbReference>
<accession>A0A9K3KDQ7</accession>
<feature type="compositionally biased region" description="Acidic residues" evidence="1">
    <location>
        <begin position="225"/>
        <end position="241"/>
    </location>
</feature>
<feature type="region of interest" description="Disordered" evidence="1">
    <location>
        <begin position="1"/>
        <end position="95"/>
    </location>
</feature>